<dbReference type="Proteomes" id="UP000183208">
    <property type="component" value="Unassembled WGS sequence"/>
</dbReference>
<dbReference type="AlphaFoldDB" id="A0A1M6WM00"/>
<dbReference type="OrthoDB" id="7596417at2"/>
<gene>
    <name evidence="1" type="ORF">SAMN05444171_2419</name>
</gene>
<dbReference type="RefSeq" id="WP_091976676.1">
    <property type="nucleotide sequence ID" value="NZ_FNTI01000001.1"/>
</dbReference>
<name>A0A1M6WM00_9BRAD</name>
<organism evidence="1 2">
    <name type="scientific">Bradyrhizobium lablabi</name>
    <dbReference type="NCBI Taxonomy" id="722472"/>
    <lineage>
        <taxon>Bacteria</taxon>
        <taxon>Pseudomonadati</taxon>
        <taxon>Pseudomonadota</taxon>
        <taxon>Alphaproteobacteria</taxon>
        <taxon>Hyphomicrobiales</taxon>
        <taxon>Nitrobacteraceae</taxon>
        <taxon>Bradyrhizobium</taxon>
    </lineage>
</organism>
<evidence type="ECO:0000313" key="2">
    <source>
        <dbReference type="Proteomes" id="UP000183208"/>
    </source>
</evidence>
<sequence length="160" mass="17709">MTSASMALPYSRARKAFGAVPAIALLLGATLLAALEVPSKPFLDKNSFYLSSSGFKVQVVNDAAGRQALHALPPHRFVVHRYGNDVRYLYAEPIHCVCIFIGTQAAYQNYRDILARPVDQPDTVAPDYQTQASALLYGDPYDWTSLNQPTSIADYLQTYY</sequence>
<reference evidence="1 2" key="1">
    <citation type="submission" date="2016-10" db="EMBL/GenBank/DDBJ databases">
        <authorList>
            <person name="de Groot N.N."/>
        </authorList>
    </citation>
    <scope>NUCLEOTIDE SEQUENCE [LARGE SCALE GENOMIC DNA]</scope>
    <source>
        <strain evidence="1 2">GAS522</strain>
    </source>
</reference>
<proteinExistence type="predicted"/>
<dbReference type="EMBL" id="FNTI01000001">
    <property type="protein sequence ID" value="SEC85243.1"/>
    <property type="molecule type" value="Genomic_DNA"/>
</dbReference>
<evidence type="ECO:0000313" key="1">
    <source>
        <dbReference type="EMBL" id="SEC85243.1"/>
    </source>
</evidence>
<protein>
    <submittedName>
        <fullName evidence="1">Uncharacterized protein</fullName>
    </submittedName>
</protein>
<accession>A0A1M6WM00</accession>